<keyword evidence="3" id="KW-1185">Reference proteome</keyword>
<dbReference type="EMBL" id="CP054856">
    <property type="protein sequence ID" value="QVM85851.1"/>
    <property type="molecule type" value="Genomic_DNA"/>
</dbReference>
<feature type="transmembrane region" description="Helical" evidence="1">
    <location>
        <begin position="137"/>
        <end position="156"/>
    </location>
</feature>
<feature type="transmembrane region" description="Helical" evidence="1">
    <location>
        <begin position="168"/>
        <end position="188"/>
    </location>
</feature>
<feature type="transmembrane region" description="Helical" evidence="1">
    <location>
        <begin position="59"/>
        <end position="78"/>
    </location>
</feature>
<keyword evidence="1" id="KW-1133">Transmembrane helix</keyword>
<proteinExistence type="predicted"/>
<name>A0ABX8EDJ0_9SPHN</name>
<dbReference type="InterPro" id="IPR007404">
    <property type="entry name" value="YdjM-like"/>
</dbReference>
<dbReference type="PANTHER" id="PTHR40031">
    <property type="entry name" value="HYPOTHETICAL MEMBRANE SPANNING PROTEIN"/>
    <property type="match status" value="1"/>
</dbReference>
<reference evidence="2 3" key="1">
    <citation type="journal article" date="2021" name="Int. J. Syst. Evol. Microbiol.">
        <title>Novosphingobium decolorationis sp. nov., an aniline blue-decolourizing bacterium isolated from East Pacific sediment.</title>
        <authorList>
            <person name="Chen X."/>
            <person name="Dong B."/>
            <person name="Chen T."/>
            <person name="Ren N."/>
            <person name="Wang J."/>
            <person name="Xu Y."/>
            <person name="Yang J."/>
            <person name="Zhu S."/>
            <person name="Chen J."/>
        </authorList>
    </citation>
    <scope>NUCLEOTIDE SEQUENCE [LARGE SCALE GENOMIC DNA]</scope>
    <source>
        <strain evidence="2 3">502str22</strain>
    </source>
</reference>
<keyword evidence="2" id="KW-0378">Hydrolase</keyword>
<dbReference type="RefSeq" id="WP_213501337.1">
    <property type="nucleotide sequence ID" value="NZ_CP054856.1"/>
</dbReference>
<gene>
    <name evidence="2" type="ORF">HT578_20985</name>
</gene>
<evidence type="ECO:0000313" key="3">
    <source>
        <dbReference type="Proteomes" id="UP000677126"/>
    </source>
</evidence>
<organism evidence="2 3">
    <name type="scientific">Novosphingobium decolorationis</name>
    <dbReference type="NCBI Taxonomy" id="2698673"/>
    <lineage>
        <taxon>Bacteria</taxon>
        <taxon>Pseudomonadati</taxon>
        <taxon>Pseudomonadota</taxon>
        <taxon>Alphaproteobacteria</taxon>
        <taxon>Sphingomonadales</taxon>
        <taxon>Sphingomonadaceae</taxon>
        <taxon>Novosphingobium</taxon>
    </lineage>
</organism>
<dbReference type="GO" id="GO:0016787">
    <property type="term" value="F:hydrolase activity"/>
    <property type="evidence" value="ECO:0007669"/>
    <property type="project" value="UniProtKB-KW"/>
</dbReference>
<sequence>MDNITHSLTGWALAETGLKRRTRKGLAACVLAANMPDIDVFFGWAPWAPLAMHRGFTHGLVGGVLVMPPLLAGLLWLLDRWQVKRGATFASGLEMRPWWLLALCYLGALTHPLLDLQNTYAVQLLSPTSTRWFHTDGLFIVSPWLLAMLGAGIFLARRRAKAGTGFAGRAAIAGLAGVILFIGANIGISQMAGAALRNAPPRAHPDRVFASPGPLAFWRREVVWRANGALGYANYDPLSAPGTLSDVLAPEPDNMERPEVRRAIAASGELRDFLDWSQMPFARISREGCTETVTVGDGRYARGGFADGFRVEVELPLSEGRCSGR</sequence>
<dbReference type="InterPro" id="IPR053170">
    <property type="entry name" value="Transcription_regulator"/>
</dbReference>
<protein>
    <submittedName>
        <fullName evidence="2">Metal-dependent hydrolase</fullName>
    </submittedName>
</protein>
<keyword evidence="1" id="KW-0812">Transmembrane</keyword>
<dbReference type="Proteomes" id="UP000677126">
    <property type="component" value="Chromosome"/>
</dbReference>
<evidence type="ECO:0000313" key="2">
    <source>
        <dbReference type="EMBL" id="QVM85851.1"/>
    </source>
</evidence>
<dbReference type="PANTHER" id="PTHR40031:SF1">
    <property type="entry name" value="MEMBRANE-BOUND METAL-DEPENDENT HYDROLASE"/>
    <property type="match status" value="1"/>
</dbReference>
<dbReference type="Pfam" id="PF04307">
    <property type="entry name" value="YdjM"/>
    <property type="match status" value="1"/>
</dbReference>
<keyword evidence="1" id="KW-0472">Membrane</keyword>
<feature type="transmembrane region" description="Helical" evidence="1">
    <location>
        <begin position="98"/>
        <end position="117"/>
    </location>
</feature>
<accession>A0ABX8EDJ0</accession>
<evidence type="ECO:0000256" key="1">
    <source>
        <dbReference type="SAM" id="Phobius"/>
    </source>
</evidence>